<gene>
    <name evidence="2" type="ORF">UFOPK3610_01675</name>
</gene>
<dbReference type="AlphaFoldDB" id="A0A6J7I573"/>
<reference evidence="2" key="1">
    <citation type="submission" date="2020-05" db="EMBL/GenBank/DDBJ databases">
        <authorList>
            <person name="Chiriac C."/>
            <person name="Salcher M."/>
            <person name="Ghai R."/>
            <person name="Kavagutti S V."/>
        </authorList>
    </citation>
    <scope>NUCLEOTIDE SEQUENCE</scope>
</reference>
<proteinExistence type="predicted"/>
<accession>A0A6J7I573</accession>
<evidence type="ECO:0000256" key="1">
    <source>
        <dbReference type="SAM" id="MobiDB-lite"/>
    </source>
</evidence>
<name>A0A6J7I573_9ZZZZ</name>
<protein>
    <submittedName>
        <fullName evidence="2">Unannotated protein</fullName>
    </submittedName>
</protein>
<dbReference type="EMBL" id="CAFBMR010000097">
    <property type="protein sequence ID" value="CAB4925879.1"/>
    <property type="molecule type" value="Genomic_DNA"/>
</dbReference>
<organism evidence="2">
    <name type="scientific">freshwater metagenome</name>
    <dbReference type="NCBI Taxonomy" id="449393"/>
    <lineage>
        <taxon>unclassified sequences</taxon>
        <taxon>metagenomes</taxon>
        <taxon>ecological metagenomes</taxon>
    </lineage>
</organism>
<sequence>MRVGRRMVEAAKNPSSTATLPRDVWRMWKLRSQRRKGVSPKSPAEKAASGTHRDATNAATGSQLLNPRFGMVAPLGQLSIVAVTSDSTAATLAAYAAVTRVRPHDAAQIMAMVDADLVLIDTAASQAPSSWSHLGDPSATDREGALLELIDVAHSQGRPVVLVRSGDPSRSASLHALAERCDLVLTSSHGVDAPAWNVGIDLASAWLPSGDRSGVVFVGHADARWSVNTRESLLAALRVTDDVAIHDWAGQVSMYSSPWPADLHPAVGEPTTLHSITTALTGRAIGIVPVGRIARGLLDPTTAAFLVGALRVVSPSDPNLDGFEHVVTSVATSGSTADAVRDAIAAGAPDAMTHRAVLREIFLSHATPVMLQRLVSLLGLHNRPLNSRNLALVTHLSSDVSASTLAAALIRQRIRPAELILLDDRAPAGFDELRAAGVQVHHLGSSASAEQISDGVDSPYVVEAELRDILAWPETQLLDAAIDFEVGFEGVEA</sequence>
<evidence type="ECO:0000313" key="2">
    <source>
        <dbReference type="EMBL" id="CAB4925879.1"/>
    </source>
</evidence>
<feature type="region of interest" description="Disordered" evidence="1">
    <location>
        <begin position="31"/>
        <end position="59"/>
    </location>
</feature>